<sequence>MGGPQGVGCYGCSPACRWTLDALRANLCANLSTMSGSDDEEPPPLSGDPRQVEALESRVGCAEGEGGWSASNAGQAGELGSSLAWGKSLKRGFLSASRRRKRAGGRDAQPGAEEAIPVLRGSPNRNTNAGSIPDFMHIPAAKEMERLEAAKKDLLQKLRPTEESVRRIQEDPVLAAGFDDPEVMAAVHDIALDSGRMRAYAHNRKVVEFYRAMGVAMGQQLE</sequence>
<dbReference type="Gene3D" id="1.10.260.100">
    <property type="match status" value="1"/>
</dbReference>
<evidence type="ECO:0000256" key="1">
    <source>
        <dbReference type="SAM" id="MobiDB-lite"/>
    </source>
</evidence>
<dbReference type="Proteomes" id="UP000708148">
    <property type="component" value="Unassembled WGS sequence"/>
</dbReference>
<feature type="non-terminal residue" evidence="2">
    <location>
        <position position="1"/>
    </location>
</feature>
<gene>
    <name evidence="2" type="ORF">OSTQU699_LOCUS3424</name>
</gene>
<reference evidence="2" key="1">
    <citation type="submission" date="2020-12" db="EMBL/GenBank/DDBJ databases">
        <authorList>
            <person name="Iha C."/>
        </authorList>
    </citation>
    <scope>NUCLEOTIDE SEQUENCE</scope>
</reference>
<organism evidence="2 3">
    <name type="scientific">Ostreobium quekettii</name>
    <dbReference type="NCBI Taxonomy" id="121088"/>
    <lineage>
        <taxon>Eukaryota</taxon>
        <taxon>Viridiplantae</taxon>
        <taxon>Chlorophyta</taxon>
        <taxon>core chlorophytes</taxon>
        <taxon>Ulvophyceae</taxon>
        <taxon>TCBD clade</taxon>
        <taxon>Bryopsidales</taxon>
        <taxon>Ostreobineae</taxon>
        <taxon>Ostreobiaceae</taxon>
        <taxon>Ostreobium</taxon>
    </lineage>
</organism>
<evidence type="ECO:0000313" key="2">
    <source>
        <dbReference type="EMBL" id="CAD7698063.1"/>
    </source>
</evidence>
<comment type="caution">
    <text evidence="2">The sequence shown here is derived from an EMBL/GenBank/DDBJ whole genome shotgun (WGS) entry which is preliminary data.</text>
</comment>
<protein>
    <submittedName>
        <fullName evidence="2">Uncharacterized protein</fullName>
    </submittedName>
</protein>
<dbReference type="OrthoDB" id="533763at2759"/>
<accession>A0A8S1IWJ8</accession>
<proteinExistence type="predicted"/>
<dbReference type="AlphaFoldDB" id="A0A8S1IWJ8"/>
<dbReference type="EMBL" id="CAJHUC010000754">
    <property type="protein sequence ID" value="CAD7698063.1"/>
    <property type="molecule type" value="Genomic_DNA"/>
</dbReference>
<keyword evidence="3" id="KW-1185">Reference proteome</keyword>
<feature type="region of interest" description="Disordered" evidence="1">
    <location>
        <begin position="34"/>
        <end position="75"/>
    </location>
</feature>
<evidence type="ECO:0000313" key="3">
    <source>
        <dbReference type="Proteomes" id="UP000708148"/>
    </source>
</evidence>
<name>A0A8S1IWJ8_9CHLO</name>